<evidence type="ECO:0000313" key="8">
    <source>
        <dbReference type="Proteomes" id="UP000314982"/>
    </source>
</evidence>
<reference evidence="7" key="2">
    <citation type="submission" date="2025-08" db="UniProtKB">
        <authorList>
            <consortium name="Ensembl"/>
        </authorList>
    </citation>
    <scope>IDENTIFICATION</scope>
</reference>
<dbReference type="InterPro" id="IPR027370">
    <property type="entry name" value="Znf-RING_euk"/>
</dbReference>
<dbReference type="SUPFAM" id="SSF57850">
    <property type="entry name" value="RING/U-box"/>
    <property type="match status" value="1"/>
</dbReference>
<protein>
    <submittedName>
        <fullName evidence="7">Tripartite motif containing 55a</fullName>
    </submittedName>
</protein>
<dbReference type="PROSITE" id="PS50089">
    <property type="entry name" value="ZF_RING_2"/>
    <property type="match status" value="1"/>
</dbReference>
<dbReference type="GO" id="GO:0008270">
    <property type="term" value="F:zinc ion binding"/>
    <property type="evidence" value="ECO:0007669"/>
    <property type="project" value="UniProtKB-KW"/>
</dbReference>
<proteinExistence type="predicted"/>
<keyword evidence="8" id="KW-1185">Reference proteome</keyword>
<dbReference type="InterPro" id="IPR050143">
    <property type="entry name" value="TRIM/RBCC"/>
</dbReference>
<evidence type="ECO:0000256" key="5">
    <source>
        <dbReference type="SAM" id="MobiDB-lite"/>
    </source>
</evidence>
<feature type="region of interest" description="Disordered" evidence="5">
    <location>
        <begin position="90"/>
        <end position="129"/>
    </location>
</feature>
<feature type="domain" description="RING-type" evidence="6">
    <location>
        <begin position="26"/>
        <end position="50"/>
    </location>
</feature>
<accession>A0A4W5PP51</accession>
<dbReference type="InterPro" id="IPR001841">
    <property type="entry name" value="Znf_RING"/>
</dbReference>
<dbReference type="GeneTree" id="ENSGT00940000154004"/>
<dbReference type="InterPro" id="IPR013083">
    <property type="entry name" value="Znf_RING/FYVE/PHD"/>
</dbReference>
<reference evidence="7" key="3">
    <citation type="submission" date="2025-09" db="UniProtKB">
        <authorList>
            <consortium name="Ensembl"/>
        </authorList>
    </citation>
    <scope>IDENTIFICATION</scope>
</reference>
<dbReference type="Gene3D" id="3.30.40.10">
    <property type="entry name" value="Zinc/RING finger domain, C3HC4 (zinc finger)"/>
    <property type="match status" value="1"/>
</dbReference>
<organism evidence="7 8">
    <name type="scientific">Hucho hucho</name>
    <name type="common">huchen</name>
    <dbReference type="NCBI Taxonomy" id="62062"/>
    <lineage>
        <taxon>Eukaryota</taxon>
        <taxon>Metazoa</taxon>
        <taxon>Chordata</taxon>
        <taxon>Craniata</taxon>
        <taxon>Vertebrata</taxon>
        <taxon>Euteleostomi</taxon>
        <taxon>Actinopterygii</taxon>
        <taxon>Neopterygii</taxon>
        <taxon>Teleostei</taxon>
        <taxon>Protacanthopterygii</taxon>
        <taxon>Salmoniformes</taxon>
        <taxon>Salmonidae</taxon>
        <taxon>Salmoninae</taxon>
        <taxon>Hucho</taxon>
    </lineage>
</organism>
<dbReference type="AlphaFoldDB" id="A0A4W5PP51"/>
<name>A0A4W5PP51_9TELE</name>
<evidence type="ECO:0000259" key="6">
    <source>
        <dbReference type="PROSITE" id="PS50089"/>
    </source>
</evidence>
<keyword evidence="1" id="KW-0479">Metal-binding</keyword>
<reference evidence="8" key="1">
    <citation type="submission" date="2018-06" db="EMBL/GenBank/DDBJ databases">
        <title>Genome assembly of Danube salmon.</title>
        <authorList>
            <person name="Macqueen D.J."/>
            <person name="Gundappa M.K."/>
        </authorList>
    </citation>
    <scope>NUCLEOTIDE SEQUENCE [LARGE SCALE GENOMIC DNA]</scope>
</reference>
<keyword evidence="3" id="KW-0862">Zinc</keyword>
<dbReference type="Proteomes" id="UP000314982">
    <property type="component" value="Unassembled WGS sequence"/>
</dbReference>
<sequence>MSISLGYSHSTKQDSTMDSLEKQLICPICLEMFTKPVVILPCQHNLCRKCAQDIFQASNPYLSTRGTTVTSGGRPRPCNNPGTIPILKPNPNCQRTGPRHNPSPLPNFNHNPSSVPKHNPGQLPISRATDTGERNICDTLQSSREIYCKCLNIINYIIIITHEPWLTPFQQPSCKGL</sequence>
<feature type="compositionally biased region" description="Polar residues" evidence="5">
    <location>
        <begin position="106"/>
        <end position="116"/>
    </location>
</feature>
<evidence type="ECO:0000256" key="4">
    <source>
        <dbReference type="PROSITE-ProRule" id="PRU00175"/>
    </source>
</evidence>
<dbReference type="Pfam" id="PF13445">
    <property type="entry name" value="zf-RING_UBOX"/>
    <property type="match status" value="1"/>
</dbReference>
<evidence type="ECO:0000313" key="7">
    <source>
        <dbReference type="Ensembl" id="ENSHHUP00000062414.1"/>
    </source>
</evidence>
<dbReference type="PANTHER" id="PTHR24103">
    <property type="entry name" value="E3 UBIQUITIN-PROTEIN LIGASE TRIM"/>
    <property type="match status" value="1"/>
</dbReference>
<dbReference type="Ensembl" id="ENSHHUT00000064523.1">
    <property type="protein sequence ID" value="ENSHHUP00000062414.1"/>
    <property type="gene ID" value="ENSHHUG00000036886.1"/>
</dbReference>
<evidence type="ECO:0000256" key="1">
    <source>
        <dbReference type="ARBA" id="ARBA00022723"/>
    </source>
</evidence>
<keyword evidence="2 4" id="KW-0863">Zinc-finger</keyword>
<evidence type="ECO:0000256" key="3">
    <source>
        <dbReference type="ARBA" id="ARBA00022833"/>
    </source>
</evidence>
<evidence type="ECO:0000256" key="2">
    <source>
        <dbReference type="ARBA" id="ARBA00022771"/>
    </source>
</evidence>